<evidence type="ECO:0008006" key="3">
    <source>
        <dbReference type="Google" id="ProtNLM"/>
    </source>
</evidence>
<name>A0A7C5LAQ4_CALS0</name>
<proteinExistence type="predicted"/>
<dbReference type="AlphaFoldDB" id="A0A7C5LAQ4"/>
<keyword evidence="1" id="KW-0812">Transmembrane</keyword>
<protein>
    <recommendedName>
        <fullName evidence="3">DUF131 domain-containing protein</fullName>
    </recommendedName>
</protein>
<gene>
    <name evidence="2" type="ORF">ENM11_07735</name>
</gene>
<evidence type="ECO:0000256" key="1">
    <source>
        <dbReference type="SAM" id="Phobius"/>
    </source>
</evidence>
<feature type="transmembrane region" description="Helical" evidence="1">
    <location>
        <begin position="53"/>
        <end position="73"/>
    </location>
</feature>
<keyword evidence="1" id="KW-1133">Transmembrane helix</keyword>
<evidence type="ECO:0000313" key="2">
    <source>
        <dbReference type="EMBL" id="HHK69018.1"/>
    </source>
</evidence>
<dbReference type="EMBL" id="DRWN01000065">
    <property type="protein sequence ID" value="HHK69018.1"/>
    <property type="molecule type" value="Genomic_DNA"/>
</dbReference>
<accession>A0A7C5LAQ4</accession>
<sequence length="84" mass="9057">MRHAFLIPLIFTLALLAVLTASLLTSSEAGFRGVGIVVIGPLPIIVDTSDPTAIPLLLIPFVLAALAFFATFLKTRRKVRLNIE</sequence>
<keyword evidence="1" id="KW-0472">Membrane</keyword>
<organism evidence="2">
    <name type="scientific">Caldiarchaeum subterraneum</name>
    <dbReference type="NCBI Taxonomy" id="311458"/>
    <lineage>
        <taxon>Archaea</taxon>
        <taxon>Nitrososphaerota</taxon>
        <taxon>Candidatus Caldarchaeales</taxon>
        <taxon>Candidatus Caldarchaeaceae</taxon>
        <taxon>Candidatus Caldarchaeum</taxon>
    </lineage>
</organism>
<comment type="caution">
    <text evidence="2">The sequence shown here is derived from an EMBL/GenBank/DDBJ whole genome shotgun (WGS) entry which is preliminary data.</text>
</comment>
<reference evidence="2" key="1">
    <citation type="journal article" date="2020" name="mSystems">
        <title>Genome- and Community-Level Interaction Insights into Carbon Utilization and Element Cycling Functions of Hydrothermarchaeota in Hydrothermal Sediment.</title>
        <authorList>
            <person name="Zhou Z."/>
            <person name="Liu Y."/>
            <person name="Xu W."/>
            <person name="Pan J."/>
            <person name="Luo Z.H."/>
            <person name="Li M."/>
        </authorList>
    </citation>
    <scope>NUCLEOTIDE SEQUENCE [LARGE SCALE GENOMIC DNA]</scope>
    <source>
        <strain evidence="2">SpSt-1056</strain>
    </source>
</reference>